<keyword evidence="2" id="KW-0560">Oxidoreductase</keyword>
<dbReference type="PRINTS" id="PR00080">
    <property type="entry name" value="SDRFAMILY"/>
</dbReference>
<keyword evidence="5" id="KW-1185">Reference proteome</keyword>
<evidence type="ECO:0000313" key="4">
    <source>
        <dbReference type="EMBL" id="GAA0873655.1"/>
    </source>
</evidence>
<evidence type="ECO:0000256" key="2">
    <source>
        <dbReference type="ARBA" id="ARBA00023002"/>
    </source>
</evidence>
<evidence type="ECO:0000256" key="3">
    <source>
        <dbReference type="RuleBase" id="RU000363"/>
    </source>
</evidence>
<organism evidence="4 5">
    <name type="scientific">Wandonia haliotis</name>
    <dbReference type="NCBI Taxonomy" id="574963"/>
    <lineage>
        <taxon>Bacteria</taxon>
        <taxon>Pseudomonadati</taxon>
        <taxon>Bacteroidota</taxon>
        <taxon>Flavobacteriia</taxon>
        <taxon>Flavobacteriales</taxon>
        <taxon>Crocinitomicaceae</taxon>
        <taxon>Wandonia</taxon>
    </lineage>
</organism>
<dbReference type="CDD" id="cd05233">
    <property type="entry name" value="SDR_c"/>
    <property type="match status" value="1"/>
</dbReference>
<accession>A0ABP3XWG7</accession>
<comment type="similarity">
    <text evidence="1 3">Belongs to the short-chain dehydrogenases/reductases (SDR) family.</text>
</comment>
<sequence>MSKQVVIIGASRGIGEELVHQFAKQEDCQVLALSRNSKQMSEVFSEYPSVTCVTFDLDGDKVRETAERIFAGVDKIDIIINNAGKLVNKPFLSLTAEDIRSCYQVNVMGVFSVMQAALPKMSAGAHSVMISSMGGFQGSVKFAGLSAYSTSKAALASLTELLAEEYKESGIAFNCLALGAAQTEMLEEAFPGYQAPVSASQMATFIADFSSSAHQWIKGKIIPVSLSTP</sequence>
<protein>
    <submittedName>
        <fullName evidence="4">SDR family oxidoreductase</fullName>
    </submittedName>
</protein>
<dbReference type="PANTHER" id="PTHR44196:SF1">
    <property type="entry name" value="DEHYDROGENASE_REDUCTASE SDR FAMILY MEMBER 7B"/>
    <property type="match status" value="1"/>
</dbReference>
<dbReference type="InterPro" id="IPR036291">
    <property type="entry name" value="NAD(P)-bd_dom_sf"/>
</dbReference>
<dbReference type="Proteomes" id="UP001501126">
    <property type="component" value="Unassembled WGS sequence"/>
</dbReference>
<dbReference type="SUPFAM" id="SSF51735">
    <property type="entry name" value="NAD(P)-binding Rossmann-fold domains"/>
    <property type="match status" value="1"/>
</dbReference>
<name>A0ABP3XWG7_9FLAO</name>
<gene>
    <name evidence="4" type="ORF">GCM10009118_00630</name>
</gene>
<dbReference type="PRINTS" id="PR00081">
    <property type="entry name" value="GDHRDH"/>
</dbReference>
<proteinExistence type="inferred from homology"/>
<dbReference type="InterPro" id="IPR002347">
    <property type="entry name" value="SDR_fam"/>
</dbReference>
<evidence type="ECO:0000313" key="5">
    <source>
        <dbReference type="Proteomes" id="UP001501126"/>
    </source>
</evidence>
<evidence type="ECO:0000256" key="1">
    <source>
        <dbReference type="ARBA" id="ARBA00006484"/>
    </source>
</evidence>
<dbReference type="RefSeq" id="WP_343783901.1">
    <property type="nucleotide sequence ID" value="NZ_BAAAFH010000002.1"/>
</dbReference>
<dbReference type="Pfam" id="PF00106">
    <property type="entry name" value="adh_short"/>
    <property type="match status" value="1"/>
</dbReference>
<reference evidence="5" key="1">
    <citation type="journal article" date="2019" name="Int. J. Syst. Evol. Microbiol.">
        <title>The Global Catalogue of Microorganisms (GCM) 10K type strain sequencing project: providing services to taxonomists for standard genome sequencing and annotation.</title>
        <authorList>
            <consortium name="The Broad Institute Genomics Platform"/>
            <consortium name="The Broad Institute Genome Sequencing Center for Infectious Disease"/>
            <person name="Wu L."/>
            <person name="Ma J."/>
        </authorList>
    </citation>
    <scope>NUCLEOTIDE SEQUENCE [LARGE SCALE GENOMIC DNA]</scope>
    <source>
        <strain evidence="5">JCM 16083</strain>
    </source>
</reference>
<dbReference type="EMBL" id="BAAAFH010000002">
    <property type="protein sequence ID" value="GAA0873655.1"/>
    <property type="molecule type" value="Genomic_DNA"/>
</dbReference>
<comment type="caution">
    <text evidence="4">The sequence shown here is derived from an EMBL/GenBank/DDBJ whole genome shotgun (WGS) entry which is preliminary data.</text>
</comment>
<dbReference type="Gene3D" id="3.40.50.720">
    <property type="entry name" value="NAD(P)-binding Rossmann-like Domain"/>
    <property type="match status" value="1"/>
</dbReference>
<dbReference type="PANTHER" id="PTHR44196">
    <property type="entry name" value="DEHYDROGENASE/REDUCTASE SDR FAMILY MEMBER 7B"/>
    <property type="match status" value="1"/>
</dbReference>